<evidence type="ECO:0000313" key="5">
    <source>
        <dbReference type="Proteomes" id="UP000536179"/>
    </source>
</evidence>
<feature type="domain" description="DUF11" evidence="2">
    <location>
        <begin position="1024"/>
        <end position="1144"/>
    </location>
</feature>
<dbReference type="Gene3D" id="2.60.40.1170">
    <property type="entry name" value="Mu homology domain, subdomain B"/>
    <property type="match status" value="4"/>
</dbReference>
<organism evidence="4 5">
    <name type="scientific">Aporhodopirellula rubra</name>
    <dbReference type="NCBI Taxonomy" id="980271"/>
    <lineage>
        <taxon>Bacteria</taxon>
        <taxon>Pseudomonadati</taxon>
        <taxon>Planctomycetota</taxon>
        <taxon>Planctomycetia</taxon>
        <taxon>Pirellulales</taxon>
        <taxon>Pirellulaceae</taxon>
        <taxon>Aporhodopirellula</taxon>
    </lineage>
</organism>
<feature type="region of interest" description="Disordered" evidence="1">
    <location>
        <begin position="1524"/>
        <end position="1545"/>
    </location>
</feature>
<accession>A0A7W5E1C8</accession>
<feature type="domain" description="DUF11" evidence="2">
    <location>
        <begin position="499"/>
        <end position="609"/>
    </location>
</feature>
<dbReference type="Gene3D" id="2.60.40.3080">
    <property type="match status" value="1"/>
</dbReference>
<proteinExistence type="predicted"/>
<feature type="region of interest" description="Disordered" evidence="1">
    <location>
        <begin position="1"/>
        <end position="31"/>
    </location>
</feature>
<feature type="domain" description="DUF11" evidence="2">
    <location>
        <begin position="1554"/>
        <end position="1673"/>
    </location>
</feature>
<comment type="caution">
    <text evidence="4">The sequence shown here is derived from an EMBL/GenBank/DDBJ whole genome shotgun (WGS) entry which is preliminary data.</text>
</comment>
<gene>
    <name evidence="4" type="ORF">FHS27_004148</name>
</gene>
<feature type="domain" description="DUF11" evidence="2">
    <location>
        <begin position="894"/>
        <end position="1007"/>
    </location>
</feature>
<dbReference type="InterPro" id="IPR041033">
    <property type="entry name" value="SpaA_PFL_dom_1"/>
</dbReference>
<dbReference type="InterPro" id="IPR051172">
    <property type="entry name" value="Chlamydia_OmcB"/>
</dbReference>
<dbReference type="SUPFAM" id="SSF117074">
    <property type="entry name" value="Hypothetical protein PA1324"/>
    <property type="match status" value="1"/>
</dbReference>
<feature type="domain" description="DUF11" evidence="2">
    <location>
        <begin position="1291"/>
        <end position="1398"/>
    </location>
</feature>
<dbReference type="PANTHER" id="PTHR34819:SF3">
    <property type="entry name" value="CELL SURFACE PROTEIN"/>
    <property type="match status" value="1"/>
</dbReference>
<keyword evidence="5" id="KW-1185">Reference proteome</keyword>
<dbReference type="Proteomes" id="UP000536179">
    <property type="component" value="Unassembled WGS sequence"/>
</dbReference>
<sequence>MTEQPRRKKASNRNKKLIGRRGKDARSVRRRPSYEALESRRLLAVATDLANLSGRVYDDFTGDGYSAGEEVAGASLTLYRDDGDDQFEPGAGDAEIATVTTDSDGRYVFERLSAGDYFVLQPAQTASGNTLLRSVSPLVTISSEQVSGRLIQTIDGFDGNFQTVEDETQNDGPVTSTASAPEAIGGSRDLLVEKTSDIGSVSLIVNDPASPDLLQVSSDAFGGGRRAVIWDGAGDNPEIVDDDGLGSVDLTSGGDAAGLRLVIGADLPAGTAVIRLYTNDGVDGSLTRISSAELDIPPLTTQPTSVEFLPFSEFSTATGASGPADLTDIGAIEFEVIAGPNYDALADLIGTIGPNIIPVADFDNFESIDLNLSKELITANANVDDLVSFRLSLTNEGDDTATNVVVTDTLPAGISYRSDQPDAGTAFESSTGRWTIPTLAPGVTVNVILTGLLTTSTTQTNTAEVTAADQFDIDSSPNNADASEDDQASADVTAAQINLSLDKAVSNARPNVGDAITFTLTLTNSGINDATNIVVQDTLPPGFSITANDPDSGSFSVSNSRWTIPQLAAGLSTSLTLTSTVNTAGDFTNVAEVISVDQFDINSTPGNNVLSEDDQDEINFQTPIADLSLDKTIVGQVASIGDNVTFAITVNNAGPDPATNVSIREVLPAGLTYVSDTTSLGEYNPSTGIWTLPDLPVTTAGSAPVTLTLIAEVNNAGTKTNVAEIIASDQSDPDSTPGNGSGGAAGQEDDIDSVLITPVTIDLELEKSVTSTRPTPGETFTYNVTVRNTSNDDASGVFVEDAIPTGLIFQSATDGEIYSPSTGVWNVGNVPAGTSRTLAINVILDQSRTDLLDAITNTAQITAADQFDTDSTPGNNIANEDDQASVAITPARADVSLTKTTSSSKINVGEEAAFTITVRNDGPDPSGRLIVADPIPNNAAFVSATEPSGTSYDAVNRQWIIDGLQNNQSVTFSLVLRSTASGTINNVAQITSAALPDPDSSPNNSIATEDDQDDASIVAEQINLSLTKGVSDPTPRVGETYSYTIVVSNSGPDTATNIVVGDTLPSSITLVDNDPETGSFVTSTRRWTIPSLAAGSSTTLRLDARISSIANLPDGDPINTGLVNTAEILSVDQVDANSTPGNNVEDEDDQDSATVRIPIADISVEKNTLTPAPNIGDIARFEIIVRNAGPDPATNLVVRDLLPNGLTYRSDSQSDAGNTYVSSNGLWTIPSLGVGQSTTLQINADVTASGTFTNSAELIAADQDDPDSTPDNVVPNEDDQSSDSLTTPVIDLELTKSSSPERPPVGSEITFTLRLDNTGPDDASGIQVRDTLPSGFQFTSSIPSATFNASTGIWNVETLAAGASTELEIRGIANTTETFTNQAEVIFADQFDRDSTPDNGFQNNEDDIASVTVTPANADLSLEKTINDDTPNVGEDVTFTLTLRNDGSDTAEEIEVRDSLPAGLTNVRSSTTAGTFTTSDNIWRVPELRPNSSATLTLTATVDFESNNSTQPITRTNYAEITASSQFDPDSTPNNNSNDEDDDASVDFTPQLIDLALTKTIDESRPNVGDTVEYLLTATNEGPSDATGVIVEDELPSGLSFVSASSSAGGAYNPTSGRWTIPLIPAGESRELTIRATVSPNTNNIDTILTEGITNIAEVIAADQPDRDSTPNNGEGEDDYQSVALTIARANLSLSKTVDIANPDQGDLVTFTVTANNAGPDAASNIVIQDILPSGLIDIEVSTADGEYTSSTGRWTIDQLGINDFSVLQIRARVSTADIVTNTAEIISVDQFDPNSVPGNGNLDEDDIASVVVSPKVVDVSVSATVTPTQASVGDTIQLTVTAQNGQVTTAASIAALAATTDRVISDASGVVVGIEIPEGLTLLSADPAGEFNPQTGQWQIGNLAAGTARQLTLNFRVDVQSLKTFLIEVVETEEFDIDSTAGNNVPTEDDQTSVSVTPPRILSKRLFLAR</sequence>
<feature type="region of interest" description="Disordered" evidence="1">
    <location>
        <begin position="726"/>
        <end position="751"/>
    </location>
</feature>
<dbReference type="Pfam" id="PF01345">
    <property type="entry name" value="DUF11"/>
    <property type="match status" value="12"/>
</dbReference>
<feature type="compositionally biased region" description="Basic residues" evidence="1">
    <location>
        <begin position="1"/>
        <end position="20"/>
    </location>
</feature>
<feature type="region of interest" description="Disordered" evidence="1">
    <location>
        <begin position="1260"/>
        <end position="1285"/>
    </location>
</feature>
<feature type="domain" description="DUF11" evidence="2">
    <location>
        <begin position="1692"/>
        <end position="1796"/>
    </location>
</feature>
<feature type="domain" description="DUF11" evidence="2">
    <location>
        <begin position="1161"/>
        <end position="1271"/>
    </location>
</feature>
<dbReference type="PANTHER" id="PTHR34819">
    <property type="entry name" value="LARGE CYSTEINE-RICH PERIPLASMIC PROTEIN OMCB"/>
    <property type="match status" value="1"/>
</dbReference>
<feature type="domain" description="DUF11" evidence="2">
    <location>
        <begin position="626"/>
        <end position="736"/>
    </location>
</feature>
<feature type="compositionally biased region" description="Polar residues" evidence="1">
    <location>
        <begin position="728"/>
        <end position="738"/>
    </location>
</feature>
<name>A0A7W5E1C8_9BACT</name>
<feature type="compositionally biased region" description="Low complexity" evidence="1">
    <location>
        <begin position="1528"/>
        <end position="1537"/>
    </location>
</feature>
<dbReference type="RefSeq" id="WP_184306540.1">
    <property type="nucleotide sequence ID" value="NZ_JACHXU010000015.1"/>
</dbReference>
<feature type="domain" description="DUF11" evidence="2">
    <location>
        <begin position="1419"/>
        <end position="1537"/>
    </location>
</feature>
<feature type="domain" description="DUF11" evidence="2">
    <location>
        <begin position="1819"/>
        <end position="1946"/>
    </location>
</feature>
<feature type="domain" description="DUF11" evidence="2">
    <location>
        <begin position="762"/>
        <end position="879"/>
    </location>
</feature>
<evidence type="ECO:0000313" key="4">
    <source>
        <dbReference type="EMBL" id="MBB3208320.1"/>
    </source>
</evidence>
<evidence type="ECO:0000256" key="1">
    <source>
        <dbReference type="SAM" id="MobiDB-lite"/>
    </source>
</evidence>
<dbReference type="InterPro" id="IPR047589">
    <property type="entry name" value="DUF11_rpt"/>
</dbReference>
<dbReference type="Gene3D" id="2.60.40.740">
    <property type="match status" value="1"/>
</dbReference>
<reference evidence="4 5" key="1">
    <citation type="submission" date="2020-08" db="EMBL/GenBank/DDBJ databases">
        <title>Genomic Encyclopedia of Type Strains, Phase III (KMG-III): the genomes of soil and plant-associated and newly described type strains.</title>
        <authorList>
            <person name="Whitman W."/>
        </authorList>
    </citation>
    <scope>NUCLEOTIDE SEQUENCE [LARGE SCALE GENOMIC DNA]</scope>
    <source>
        <strain evidence="4 5">CECT 8075</strain>
    </source>
</reference>
<feature type="domain" description="SpaA-like prealbumin fold" evidence="3">
    <location>
        <begin position="68"/>
        <end position="120"/>
    </location>
</feature>
<dbReference type="EMBL" id="JACHXU010000015">
    <property type="protein sequence ID" value="MBB3208320.1"/>
    <property type="molecule type" value="Genomic_DNA"/>
</dbReference>
<protein>
    <submittedName>
        <fullName evidence="4">Putative repeat protein (TIGR01451 family)</fullName>
    </submittedName>
</protein>
<evidence type="ECO:0000259" key="2">
    <source>
        <dbReference type="Pfam" id="PF01345"/>
    </source>
</evidence>
<dbReference type="Pfam" id="PF17802">
    <property type="entry name" value="SpaA"/>
    <property type="match status" value="1"/>
</dbReference>
<feature type="domain" description="DUF11" evidence="2">
    <location>
        <begin position="369"/>
        <end position="482"/>
    </location>
</feature>
<dbReference type="NCBIfam" id="TIGR01451">
    <property type="entry name" value="B_ant_repeat"/>
    <property type="match status" value="11"/>
</dbReference>
<dbReference type="InterPro" id="IPR001434">
    <property type="entry name" value="OmcB-like_DUF11"/>
</dbReference>
<evidence type="ECO:0000259" key="3">
    <source>
        <dbReference type="Pfam" id="PF17802"/>
    </source>
</evidence>
<dbReference type="InterPro" id="IPR013783">
    <property type="entry name" value="Ig-like_fold"/>
</dbReference>
<dbReference type="Gene3D" id="2.60.40.10">
    <property type="entry name" value="Immunoglobulins"/>
    <property type="match status" value="6"/>
</dbReference>